<comment type="caution">
    <text evidence="6">The sequence shown here is derived from an EMBL/GenBank/DDBJ whole genome shotgun (WGS) entry which is preliminary data.</text>
</comment>
<evidence type="ECO:0000256" key="2">
    <source>
        <dbReference type="ARBA" id="ARBA00022723"/>
    </source>
</evidence>
<gene>
    <name evidence="6" type="ORF">GCM10011482_09150</name>
</gene>
<keyword evidence="2" id="KW-0479">Metal-binding</keyword>
<dbReference type="AlphaFoldDB" id="A0A917JGF9"/>
<reference evidence="6" key="1">
    <citation type="journal article" date="2014" name="Int. J. Syst. Evol. Microbiol.">
        <title>Complete genome sequence of Corynebacterium casei LMG S-19264T (=DSM 44701T), isolated from a smear-ripened cheese.</title>
        <authorList>
            <consortium name="US DOE Joint Genome Institute (JGI-PGF)"/>
            <person name="Walter F."/>
            <person name="Albersmeier A."/>
            <person name="Kalinowski J."/>
            <person name="Ruckert C."/>
        </authorList>
    </citation>
    <scope>NUCLEOTIDE SEQUENCE</scope>
    <source>
        <strain evidence="6">CCM 8433</strain>
    </source>
</reference>
<feature type="domain" description="Sulfatase N-terminal" evidence="5">
    <location>
        <begin position="16"/>
        <end position="363"/>
    </location>
</feature>
<dbReference type="GO" id="GO:0046872">
    <property type="term" value="F:metal ion binding"/>
    <property type="evidence" value="ECO:0007669"/>
    <property type="project" value="UniProtKB-KW"/>
</dbReference>
<organism evidence="6 7">
    <name type="scientific">Enterococcus alcedinis</name>
    <dbReference type="NCBI Taxonomy" id="1274384"/>
    <lineage>
        <taxon>Bacteria</taxon>
        <taxon>Bacillati</taxon>
        <taxon>Bacillota</taxon>
        <taxon>Bacilli</taxon>
        <taxon>Lactobacillales</taxon>
        <taxon>Enterococcaceae</taxon>
        <taxon>Enterococcus</taxon>
    </lineage>
</organism>
<dbReference type="InterPro" id="IPR050738">
    <property type="entry name" value="Sulfatase"/>
</dbReference>
<evidence type="ECO:0000256" key="1">
    <source>
        <dbReference type="ARBA" id="ARBA00008779"/>
    </source>
</evidence>
<dbReference type="InterPro" id="IPR000917">
    <property type="entry name" value="Sulfatase_N"/>
</dbReference>
<evidence type="ECO:0000256" key="3">
    <source>
        <dbReference type="ARBA" id="ARBA00022801"/>
    </source>
</evidence>
<dbReference type="PANTHER" id="PTHR42693">
    <property type="entry name" value="ARYLSULFATASE FAMILY MEMBER"/>
    <property type="match status" value="1"/>
</dbReference>
<dbReference type="SUPFAM" id="SSF53649">
    <property type="entry name" value="Alkaline phosphatase-like"/>
    <property type="match status" value="1"/>
</dbReference>
<comment type="similarity">
    <text evidence="1">Belongs to the sulfatase family.</text>
</comment>
<dbReference type="InterPro" id="IPR024607">
    <property type="entry name" value="Sulfatase_CS"/>
</dbReference>
<keyword evidence="4" id="KW-0106">Calcium</keyword>
<dbReference type="GO" id="GO:0004065">
    <property type="term" value="F:arylsulfatase activity"/>
    <property type="evidence" value="ECO:0007669"/>
    <property type="project" value="TreeGrafter"/>
</dbReference>
<evidence type="ECO:0000313" key="7">
    <source>
        <dbReference type="Proteomes" id="UP000622610"/>
    </source>
</evidence>
<evidence type="ECO:0000313" key="6">
    <source>
        <dbReference type="EMBL" id="GGI65261.1"/>
    </source>
</evidence>
<protein>
    <submittedName>
        <fullName evidence="6">Arylsulfatase</fullName>
    </submittedName>
</protein>
<dbReference type="EMBL" id="BMDT01000002">
    <property type="protein sequence ID" value="GGI65261.1"/>
    <property type="molecule type" value="Genomic_DNA"/>
</dbReference>
<proteinExistence type="inferred from homology"/>
<evidence type="ECO:0000259" key="5">
    <source>
        <dbReference type="Pfam" id="PF00884"/>
    </source>
</evidence>
<accession>A0A917JGF9</accession>
<dbReference type="Proteomes" id="UP000622610">
    <property type="component" value="Unassembled WGS sequence"/>
</dbReference>
<evidence type="ECO:0000256" key="4">
    <source>
        <dbReference type="ARBA" id="ARBA00022837"/>
    </source>
</evidence>
<reference evidence="6" key="2">
    <citation type="submission" date="2020-09" db="EMBL/GenBank/DDBJ databases">
        <authorList>
            <person name="Sun Q."/>
            <person name="Sedlacek I."/>
        </authorList>
    </citation>
    <scope>NUCLEOTIDE SEQUENCE</scope>
    <source>
        <strain evidence="6">CCM 8433</strain>
    </source>
</reference>
<keyword evidence="3" id="KW-0378">Hydrolase</keyword>
<dbReference type="InterPro" id="IPR017850">
    <property type="entry name" value="Alkaline_phosphatase_core_sf"/>
</dbReference>
<name>A0A917JGF9_9ENTE</name>
<keyword evidence="7" id="KW-1185">Reference proteome</keyword>
<dbReference type="Pfam" id="PF00884">
    <property type="entry name" value="Sulfatase"/>
    <property type="match status" value="1"/>
</dbReference>
<dbReference type="PROSITE" id="PS00523">
    <property type="entry name" value="SULFATASE_1"/>
    <property type="match status" value="1"/>
</dbReference>
<sequence length="479" mass="53573">MENKEQTIETLFGSQPNILFILSDDHGYSDLSFYGRDEAVHTPNLDRLRNSGMLFEQGFVSAPICSPSRAGLITGSHQQRWGAEWFGNSKFAPKGYAILPEVLQQAGYQTGYFGKVHYGPDVPGGRSCPDQHGFDTSFYGLAAQGMGRLHYMIHVKDAEVAYGEAANRHGMHAMYENGQAVDCHEHLTIEFGKRAKAFMETSIAKEAPYFCMVAFNAVHNFAWQLPQEELDKRNLPAYPDFNPEMDTYLDWYDGAISPNLPNGRAYYLAQLELMDQEIGRLLDTLDETGTKEQTIVVYLTDNGGSSCNYGVNAPLTGTKYSLFEGGIRVPYLVSWPSVITAGKQTNELASSLDLMPTFAYLAGATIAPEVPIDGLNLVPHFIGEGKGHEALYFDTGFQWSVRTKDWKLHEVHSDEESQNARRVMQEVEHSDIGQGQSLFQLTQRVTENPADNLLEAYPERAVEMTKMYASWANKIKPKK</sequence>
<dbReference type="RefSeq" id="WP_188367095.1">
    <property type="nucleotide sequence ID" value="NZ_BMDT01000002.1"/>
</dbReference>
<dbReference type="PANTHER" id="PTHR42693:SF53">
    <property type="entry name" value="ENDO-4-O-SULFATASE"/>
    <property type="match status" value="1"/>
</dbReference>
<dbReference type="Gene3D" id="3.40.720.10">
    <property type="entry name" value="Alkaline Phosphatase, subunit A"/>
    <property type="match status" value="1"/>
</dbReference>